<evidence type="ECO:0000313" key="2">
    <source>
        <dbReference type="Proteomes" id="UP000822688"/>
    </source>
</evidence>
<accession>A0A8T0HT44</accession>
<name>A0A8T0HT44_CERPU</name>
<reference evidence="1" key="1">
    <citation type="submission" date="2020-06" db="EMBL/GenBank/DDBJ databases">
        <title>WGS assembly of Ceratodon purpureus strain R40.</title>
        <authorList>
            <person name="Carey S.B."/>
            <person name="Jenkins J."/>
            <person name="Shu S."/>
            <person name="Lovell J.T."/>
            <person name="Sreedasyam A."/>
            <person name="Maumus F."/>
            <person name="Tiley G.P."/>
            <person name="Fernandez-Pozo N."/>
            <person name="Barry K."/>
            <person name="Chen C."/>
            <person name="Wang M."/>
            <person name="Lipzen A."/>
            <person name="Daum C."/>
            <person name="Saski C.A."/>
            <person name="Payton A.C."/>
            <person name="Mcbreen J.C."/>
            <person name="Conrad R.E."/>
            <person name="Kollar L.M."/>
            <person name="Olsson S."/>
            <person name="Huttunen S."/>
            <person name="Landis J.B."/>
            <person name="Wickett N.J."/>
            <person name="Johnson M.G."/>
            <person name="Rensing S.A."/>
            <person name="Grimwood J."/>
            <person name="Schmutz J."/>
            <person name="Mcdaniel S.F."/>
        </authorList>
    </citation>
    <scope>NUCLEOTIDE SEQUENCE</scope>
    <source>
        <strain evidence="1">R40</strain>
    </source>
</reference>
<gene>
    <name evidence="1" type="ORF">KC19_VG240500</name>
</gene>
<dbReference type="EMBL" id="CM026426">
    <property type="protein sequence ID" value="KAG0574172.1"/>
    <property type="molecule type" value="Genomic_DNA"/>
</dbReference>
<keyword evidence="2" id="KW-1185">Reference proteome</keyword>
<evidence type="ECO:0000313" key="1">
    <source>
        <dbReference type="EMBL" id="KAG0574172.1"/>
    </source>
</evidence>
<protein>
    <submittedName>
        <fullName evidence="1">Uncharacterized protein</fullName>
    </submittedName>
</protein>
<organism evidence="1 2">
    <name type="scientific">Ceratodon purpureus</name>
    <name type="common">Fire moss</name>
    <name type="synonym">Dicranum purpureum</name>
    <dbReference type="NCBI Taxonomy" id="3225"/>
    <lineage>
        <taxon>Eukaryota</taxon>
        <taxon>Viridiplantae</taxon>
        <taxon>Streptophyta</taxon>
        <taxon>Embryophyta</taxon>
        <taxon>Bryophyta</taxon>
        <taxon>Bryophytina</taxon>
        <taxon>Bryopsida</taxon>
        <taxon>Dicranidae</taxon>
        <taxon>Pseudoditrichales</taxon>
        <taxon>Ditrichaceae</taxon>
        <taxon>Ceratodon</taxon>
    </lineage>
</organism>
<dbReference type="AlphaFoldDB" id="A0A8T0HT44"/>
<proteinExistence type="predicted"/>
<comment type="caution">
    <text evidence="1">The sequence shown here is derived from an EMBL/GenBank/DDBJ whole genome shotgun (WGS) entry which is preliminary data.</text>
</comment>
<sequence length="119" mass="13596">MTSKDKKAAFHHLHCTLHLPPPTTNSPQNLLTSFHSTTPPFILNQKSVQNQETYYTKSRTSLLCLQRTFFQYKHKVMKRTSNAIIPCCASQCSKSHVDSCTLSVSSRRLSPKLAHCNWF</sequence>
<dbReference type="Proteomes" id="UP000822688">
    <property type="component" value="Chromosome V"/>
</dbReference>